<accession>A0A1I3XTD7</accession>
<organism evidence="1 2">
    <name type="scientific">Methylocapsa palsarum</name>
    <dbReference type="NCBI Taxonomy" id="1612308"/>
    <lineage>
        <taxon>Bacteria</taxon>
        <taxon>Pseudomonadati</taxon>
        <taxon>Pseudomonadota</taxon>
        <taxon>Alphaproteobacteria</taxon>
        <taxon>Hyphomicrobiales</taxon>
        <taxon>Beijerinckiaceae</taxon>
        <taxon>Methylocapsa</taxon>
    </lineage>
</organism>
<dbReference type="Pfam" id="PF08592">
    <property type="entry name" value="Anthrone_oxy"/>
    <property type="match status" value="1"/>
</dbReference>
<proteinExistence type="predicted"/>
<dbReference type="EMBL" id="FOSN01000004">
    <property type="protein sequence ID" value="SFK22780.1"/>
    <property type="molecule type" value="Genomic_DNA"/>
</dbReference>
<evidence type="ECO:0008006" key="3">
    <source>
        <dbReference type="Google" id="ProtNLM"/>
    </source>
</evidence>
<reference evidence="1 2" key="1">
    <citation type="submission" date="2016-10" db="EMBL/GenBank/DDBJ databases">
        <authorList>
            <person name="de Groot N.N."/>
        </authorList>
    </citation>
    <scope>NUCLEOTIDE SEQUENCE [LARGE SCALE GENOMIC DNA]</scope>
    <source>
        <strain evidence="1 2">NE2</strain>
    </source>
</reference>
<dbReference type="Proteomes" id="UP000198755">
    <property type="component" value="Unassembled WGS sequence"/>
</dbReference>
<sequence length="150" mass="16416">MLAGYLALVTAALFTGAAVYINFCEQPARLGLDDKALLAEWKPAYRRGFAMQAPLAIIGSLLGSVAAWQMSDWRWLVGAVLLASNWPYTLNFIMPLNKALEATDPDAAGAATRALIERWGLPPRRPQRARSPGDGFFSLGLDRKVTRLAR</sequence>
<dbReference type="AlphaFoldDB" id="A0A1I3XTD7"/>
<protein>
    <recommendedName>
        <fullName evidence="3">DUF1772 domain-containing protein</fullName>
    </recommendedName>
</protein>
<keyword evidence="2" id="KW-1185">Reference proteome</keyword>
<gene>
    <name evidence="1" type="ORF">SAMN05444581_10472</name>
</gene>
<dbReference type="InterPro" id="IPR013901">
    <property type="entry name" value="Anthrone_oxy"/>
</dbReference>
<evidence type="ECO:0000313" key="1">
    <source>
        <dbReference type="EMBL" id="SFK22780.1"/>
    </source>
</evidence>
<dbReference type="PANTHER" id="PTHR36535">
    <property type="entry name" value="YALI0E30327P"/>
    <property type="match status" value="1"/>
</dbReference>
<dbReference type="PANTHER" id="PTHR36535:SF1">
    <property type="entry name" value="DUF1772 DOMAIN-CONTAINING PROTEIN"/>
    <property type="match status" value="1"/>
</dbReference>
<dbReference type="STRING" id="1612308.SAMN05444581_10472"/>
<name>A0A1I3XTD7_9HYPH</name>
<evidence type="ECO:0000313" key="2">
    <source>
        <dbReference type="Proteomes" id="UP000198755"/>
    </source>
</evidence>